<evidence type="ECO:0000256" key="1">
    <source>
        <dbReference type="SAM" id="MobiDB-lite"/>
    </source>
</evidence>
<sequence>MYAYMQACQRGEAEITGFLFNITDNTVSRIQTNTAKMEELISELGELKYVPQSGMSTPVFLRDCYEIWTKAGGPGRIQKLGPKMNNWYNWRWNISGFISPRLNTRSKNTSQVMTSRATSRAKLACKSFSVQSREEKRWKYIFGVAVRVIAAAALNHVFIQLQERYQKYWRRHTQSIALSPKKTSMPRKPATREPGVQTKISMNGNQDEAAVNMVKINLNNDILRGRSTKGSQTRHKHERHEKSGGGDVTLGSKRNPDSE</sequence>
<proteinExistence type="predicted"/>
<organism evidence="2 3">
    <name type="scientific">Mycena rosella</name>
    <name type="common">Pink bonnet</name>
    <name type="synonym">Agaricus rosellus</name>
    <dbReference type="NCBI Taxonomy" id="1033263"/>
    <lineage>
        <taxon>Eukaryota</taxon>
        <taxon>Fungi</taxon>
        <taxon>Dikarya</taxon>
        <taxon>Basidiomycota</taxon>
        <taxon>Agaricomycotina</taxon>
        <taxon>Agaricomycetes</taxon>
        <taxon>Agaricomycetidae</taxon>
        <taxon>Agaricales</taxon>
        <taxon>Marasmiineae</taxon>
        <taxon>Mycenaceae</taxon>
        <taxon>Mycena</taxon>
    </lineage>
</organism>
<reference evidence="2" key="1">
    <citation type="submission" date="2023-03" db="EMBL/GenBank/DDBJ databases">
        <title>Massive genome expansion in bonnet fungi (Mycena s.s.) driven by repeated elements and novel gene families across ecological guilds.</title>
        <authorList>
            <consortium name="Lawrence Berkeley National Laboratory"/>
            <person name="Harder C.B."/>
            <person name="Miyauchi S."/>
            <person name="Viragh M."/>
            <person name="Kuo A."/>
            <person name="Thoen E."/>
            <person name="Andreopoulos B."/>
            <person name="Lu D."/>
            <person name="Skrede I."/>
            <person name="Drula E."/>
            <person name="Henrissat B."/>
            <person name="Morin E."/>
            <person name="Kohler A."/>
            <person name="Barry K."/>
            <person name="LaButti K."/>
            <person name="Morin E."/>
            <person name="Salamov A."/>
            <person name="Lipzen A."/>
            <person name="Mereny Z."/>
            <person name="Hegedus B."/>
            <person name="Baldrian P."/>
            <person name="Stursova M."/>
            <person name="Weitz H."/>
            <person name="Taylor A."/>
            <person name="Grigoriev I.V."/>
            <person name="Nagy L.G."/>
            <person name="Martin F."/>
            <person name="Kauserud H."/>
        </authorList>
    </citation>
    <scope>NUCLEOTIDE SEQUENCE</scope>
    <source>
        <strain evidence="2">CBHHK067</strain>
    </source>
</reference>
<protein>
    <submittedName>
        <fullName evidence="2">Uncharacterized protein</fullName>
    </submittedName>
</protein>
<dbReference type="Proteomes" id="UP001221757">
    <property type="component" value="Unassembled WGS sequence"/>
</dbReference>
<feature type="region of interest" description="Disordered" evidence="1">
    <location>
        <begin position="177"/>
        <end position="198"/>
    </location>
</feature>
<evidence type="ECO:0000313" key="3">
    <source>
        <dbReference type="Proteomes" id="UP001221757"/>
    </source>
</evidence>
<dbReference type="EMBL" id="JARKIE010001035">
    <property type="protein sequence ID" value="KAJ7608644.1"/>
    <property type="molecule type" value="Genomic_DNA"/>
</dbReference>
<feature type="region of interest" description="Disordered" evidence="1">
    <location>
        <begin position="220"/>
        <end position="259"/>
    </location>
</feature>
<keyword evidence="3" id="KW-1185">Reference proteome</keyword>
<accession>A0AAD7FAN1</accession>
<name>A0AAD7FAN1_MYCRO</name>
<dbReference type="AlphaFoldDB" id="A0AAD7FAN1"/>
<gene>
    <name evidence="2" type="ORF">B0H17DRAFT_1153781</name>
</gene>
<comment type="caution">
    <text evidence="2">The sequence shown here is derived from an EMBL/GenBank/DDBJ whole genome shotgun (WGS) entry which is preliminary data.</text>
</comment>
<evidence type="ECO:0000313" key="2">
    <source>
        <dbReference type="EMBL" id="KAJ7608644.1"/>
    </source>
</evidence>